<evidence type="ECO:0000313" key="1">
    <source>
        <dbReference type="EnsemblMetazoa" id="tetur09g03760.1"/>
    </source>
</evidence>
<dbReference type="EMBL" id="CAEY01002026">
    <property type="status" value="NOT_ANNOTATED_CDS"/>
    <property type="molecule type" value="Genomic_DNA"/>
</dbReference>
<proteinExistence type="predicted"/>
<name>T1KDP8_TETUR</name>
<evidence type="ECO:0000313" key="2">
    <source>
        <dbReference type="Proteomes" id="UP000015104"/>
    </source>
</evidence>
<protein>
    <submittedName>
        <fullName evidence="1">Uncharacterized protein</fullName>
    </submittedName>
</protein>
<dbReference type="PANTHER" id="PTHR33964:SF1">
    <property type="entry name" value="RE45066P"/>
    <property type="match status" value="1"/>
</dbReference>
<accession>T1KDP8</accession>
<reference evidence="2" key="1">
    <citation type="submission" date="2011-08" db="EMBL/GenBank/DDBJ databases">
        <authorList>
            <person name="Rombauts S."/>
        </authorList>
    </citation>
    <scope>NUCLEOTIDE SEQUENCE</scope>
    <source>
        <strain evidence="2">London</strain>
    </source>
</reference>
<dbReference type="OrthoDB" id="6408127at2759"/>
<organism evidence="1 2">
    <name type="scientific">Tetranychus urticae</name>
    <name type="common">Two-spotted spider mite</name>
    <dbReference type="NCBI Taxonomy" id="32264"/>
    <lineage>
        <taxon>Eukaryota</taxon>
        <taxon>Metazoa</taxon>
        <taxon>Ecdysozoa</taxon>
        <taxon>Arthropoda</taxon>
        <taxon>Chelicerata</taxon>
        <taxon>Arachnida</taxon>
        <taxon>Acari</taxon>
        <taxon>Acariformes</taxon>
        <taxon>Trombidiformes</taxon>
        <taxon>Prostigmata</taxon>
        <taxon>Eleutherengona</taxon>
        <taxon>Raphignathae</taxon>
        <taxon>Tetranychoidea</taxon>
        <taxon>Tetranychidae</taxon>
        <taxon>Tetranychus</taxon>
    </lineage>
</organism>
<dbReference type="KEGG" id="tut:107363331"/>
<reference evidence="1" key="2">
    <citation type="submission" date="2015-06" db="UniProtKB">
        <authorList>
            <consortium name="EnsemblMetazoa"/>
        </authorList>
    </citation>
    <scope>IDENTIFICATION</scope>
</reference>
<dbReference type="Proteomes" id="UP000015104">
    <property type="component" value="Unassembled WGS sequence"/>
</dbReference>
<keyword evidence="2" id="KW-1185">Reference proteome</keyword>
<dbReference type="OMA" id="VESAFCK"/>
<dbReference type="AlphaFoldDB" id="T1KDP8"/>
<gene>
    <name evidence="1" type="primary">107363331</name>
</gene>
<sequence length="276" mass="30476">MFLNYFNVSFIQIISIICVSITICLSDNVSSLPTTTTDSCECHLRNFDLCSSHLILLSQPVPMMPPGDVFDRMCAFLNESYQCRQDYLHRCSTPSALVMIQLMTQQNDAAFSSLCSPPEAIHWKNKYSASYYCLQSTKMLCRHCMYDYQAGLEAALVNETTQITGGCCAFNRLVACTSDIILSTCGADALAVSKKIGAIFASSVANNLCRTYPEDSQFCLDLLPPIGTLPKGDHFAHYSQIFGSNPQLSGAWGSMNANQAPPKWTDISSWSKKLKT</sequence>
<dbReference type="HOGENOM" id="CLU_1095500_0_0_1"/>
<dbReference type="EnsemblMetazoa" id="tetur09g03760.1">
    <property type="protein sequence ID" value="tetur09g03760.1"/>
    <property type="gene ID" value="tetur09g03760"/>
</dbReference>
<dbReference type="PANTHER" id="PTHR33964">
    <property type="entry name" value="RE45066P-RELATED"/>
    <property type="match status" value="1"/>
</dbReference>